<protein>
    <submittedName>
        <fullName evidence="1">Uncharacterized protein</fullName>
    </submittedName>
</protein>
<gene>
    <name evidence="1" type="ORF">RM704_13140</name>
</gene>
<sequence length="93" mass="10384">MDITLWRAEGERSGDTAFALFSPPPAWRADGEGERRLLPDRTYQFTFTHHEDDYNGTVAFTAGDLSGLGTGQVCADDRAMDLDEFEEFAEESC</sequence>
<name>A0ABU2YVQ2_9ACTN</name>
<proteinExistence type="predicted"/>
<reference evidence="1" key="1">
    <citation type="submission" date="2024-05" db="EMBL/GenBank/DDBJ databases">
        <title>30 novel species of actinomycetes from the DSMZ collection.</title>
        <authorList>
            <person name="Nouioui I."/>
        </authorList>
    </citation>
    <scope>NUCLEOTIDE SEQUENCE</scope>
    <source>
        <strain evidence="1">DSM 3412</strain>
    </source>
</reference>
<comment type="caution">
    <text evidence="1">The sequence shown here is derived from an EMBL/GenBank/DDBJ whole genome shotgun (WGS) entry which is preliminary data.</text>
</comment>
<evidence type="ECO:0000313" key="2">
    <source>
        <dbReference type="Proteomes" id="UP001180737"/>
    </source>
</evidence>
<evidence type="ECO:0000313" key="1">
    <source>
        <dbReference type="EMBL" id="MDT0568403.1"/>
    </source>
</evidence>
<accession>A0ABU2YVQ2</accession>
<dbReference type="RefSeq" id="WP_052145982.1">
    <property type="nucleotide sequence ID" value="NZ_JAVRFJ010000009.1"/>
</dbReference>
<organism evidence="1 2">
    <name type="scientific">Streptomyces gottesmaniae</name>
    <dbReference type="NCBI Taxonomy" id="3075518"/>
    <lineage>
        <taxon>Bacteria</taxon>
        <taxon>Bacillati</taxon>
        <taxon>Actinomycetota</taxon>
        <taxon>Actinomycetes</taxon>
        <taxon>Kitasatosporales</taxon>
        <taxon>Streptomycetaceae</taxon>
        <taxon>Streptomyces</taxon>
    </lineage>
</organism>
<dbReference type="Proteomes" id="UP001180737">
    <property type="component" value="Unassembled WGS sequence"/>
</dbReference>
<dbReference type="EMBL" id="JAVRFJ010000009">
    <property type="protein sequence ID" value="MDT0568403.1"/>
    <property type="molecule type" value="Genomic_DNA"/>
</dbReference>
<keyword evidence="2" id="KW-1185">Reference proteome</keyword>